<dbReference type="OrthoDB" id="1439610at2"/>
<organism evidence="1 2">
    <name type="scientific">Zeaxanthinibacter enoshimensis</name>
    <dbReference type="NCBI Taxonomy" id="392009"/>
    <lineage>
        <taxon>Bacteria</taxon>
        <taxon>Pseudomonadati</taxon>
        <taxon>Bacteroidota</taxon>
        <taxon>Flavobacteriia</taxon>
        <taxon>Flavobacteriales</taxon>
        <taxon>Flavobacteriaceae</taxon>
        <taxon>Zeaxanthinibacter</taxon>
    </lineage>
</organism>
<dbReference type="AlphaFoldDB" id="A0A4R6TI04"/>
<evidence type="ECO:0000313" key="2">
    <source>
        <dbReference type="Proteomes" id="UP000295468"/>
    </source>
</evidence>
<name>A0A4R6TI04_9FLAO</name>
<evidence type="ECO:0000313" key="1">
    <source>
        <dbReference type="EMBL" id="TDQ28147.1"/>
    </source>
</evidence>
<proteinExistence type="predicted"/>
<sequence length="80" mass="9391">MNCNGRTETLQSTWSYDENTGLVIIYYPEDYLAEYYELLKEDFPEKEFPIPPVKETFRITSMNDGKLIIDKTTPNIGYEP</sequence>
<protein>
    <submittedName>
        <fullName evidence="1">Uncharacterized protein</fullName>
    </submittedName>
</protein>
<dbReference type="Proteomes" id="UP000295468">
    <property type="component" value="Unassembled WGS sequence"/>
</dbReference>
<comment type="caution">
    <text evidence="1">The sequence shown here is derived from an EMBL/GenBank/DDBJ whole genome shotgun (WGS) entry which is preliminary data.</text>
</comment>
<accession>A0A4R6TI04</accession>
<dbReference type="EMBL" id="SNYI01000007">
    <property type="protein sequence ID" value="TDQ28147.1"/>
    <property type="molecule type" value="Genomic_DNA"/>
</dbReference>
<dbReference type="RefSeq" id="WP_133645099.1">
    <property type="nucleotide sequence ID" value="NZ_SNYI01000007.1"/>
</dbReference>
<keyword evidence="2" id="KW-1185">Reference proteome</keyword>
<gene>
    <name evidence="1" type="ORF">CLV82_2968</name>
</gene>
<reference evidence="1 2" key="1">
    <citation type="submission" date="2019-03" db="EMBL/GenBank/DDBJ databases">
        <title>Genomic Encyclopedia of Archaeal and Bacterial Type Strains, Phase II (KMG-II): from individual species to whole genera.</title>
        <authorList>
            <person name="Goeker M."/>
        </authorList>
    </citation>
    <scope>NUCLEOTIDE SEQUENCE [LARGE SCALE GENOMIC DNA]</scope>
    <source>
        <strain evidence="1 2">DSM 18435</strain>
    </source>
</reference>